<evidence type="ECO:0000256" key="1">
    <source>
        <dbReference type="RuleBase" id="RU365079"/>
    </source>
</evidence>
<dbReference type="GO" id="GO:0005744">
    <property type="term" value="C:TIM23 mitochondrial import inner membrane translocase complex"/>
    <property type="evidence" value="ECO:0007669"/>
    <property type="project" value="UniProtKB-UniRule"/>
</dbReference>
<dbReference type="AlphaFoldDB" id="A0A3L6SU85"/>
<dbReference type="PANTHER" id="PTHR12210">
    <property type="entry name" value="DULLARD PROTEIN PHOSPHATASE"/>
    <property type="match status" value="1"/>
</dbReference>
<dbReference type="SUPFAM" id="SSF56784">
    <property type="entry name" value="HAD-like"/>
    <property type="match status" value="1"/>
</dbReference>
<dbReference type="InterPro" id="IPR050365">
    <property type="entry name" value="TIM50"/>
</dbReference>
<reference evidence="5" key="1">
    <citation type="journal article" date="2019" name="Nat. Commun.">
        <title>The genome of broomcorn millet.</title>
        <authorList>
            <person name="Zou C."/>
            <person name="Miki D."/>
            <person name="Li D."/>
            <person name="Tang Q."/>
            <person name="Xiao L."/>
            <person name="Rajput S."/>
            <person name="Deng P."/>
            <person name="Jia W."/>
            <person name="Huang R."/>
            <person name="Zhang M."/>
            <person name="Sun Y."/>
            <person name="Hu J."/>
            <person name="Fu X."/>
            <person name="Schnable P.S."/>
            <person name="Li F."/>
            <person name="Zhang H."/>
            <person name="Feng B."/>
            <person name="Zhu X."/>
            <person name="Liu R."/>
            <person name="Schnable J.C."/>
            <person name="Zhu J.-K."/>
            <person name="Zhang H."/>
        </authorList>
    </citation>
    <scope>NUCLEOTIDE SEQUENCE [LARGE SCALE GENOMIC DNA]</scope>
</reference>
<feature type="compositionally biased region" description="Basic and acidic residues" evidence="2">
    <location>
        <begin position="35"/>
        <end position="52"/>
    </location>
</feature>
<dbReference type="Proteomes" id="UP000275267">
    <property type="component" value="Unassembled WGS sequence"/>
</dbReference>
<comment type="function">
    <text evidence="1">Essential component of the TIM23 complex, a complex that mediates the translocation of transit peptide-containing proteins across the mitochondrial inner membrane.</text>
</comment>
<accession>A0A3L6SU85</accession>
<protein>
    <recommendedName>
        <fullName evidence="1">Mitochondrial import inner membrane translocase subunit TIM50</fullName>
    </recommendedName>
</protein>
<keyword evidence="5" id="KW-1185">Reference proteome</keyword>
<comment type="subcellular location">
    <subcellularLocation>
        <location evidence="1">Mitochondrion inner membrane</location>
        <topology evidence="1">Single-pass membrane protein</topology>
    </subcellularLocation>
</comment>
<evidence type="ECO:0000313" key="5">
    <source>
        <dbReference type="Proteomes" id="UP000275267"/>
    </source>
</evidence>
<keyword evidence="1" id="KW-0813">Transport</keyword>
<keyword evidence="1" id="KW-0809">Transit peptide</keyword>
<dbReference type="EMBL" id="PQIB02000003">
    <property type="protein sequence ID" value="RLN27929.1"/>
    <property type="molecule type" value="Genomic_DNA"/>
</dbReference>
<feature type="region of interest" description="Disordered" evidence="2">
    <location>
        <begin position="1"/>
        <end position="137"/>
    </location>
</feature>
<dbReference type="InterPro" id="IPR036412">
    <property type="entry name" value="HAD-like_sf"/>
</dbReference>
<sequence>MSGIKHTARRESGGEGSEPPRRPGKDHGKRRKKQSKEELAGKDKGKAMEEPHKKKKKYREQRDMQRAVAASDAADAARVGGRAGAFRIMDPDSQEEQSPPRRRSTRGRASPDEMDAPPTTRSGRKRACTEGEAELDAEPEALLHPTWRLIQVPINSSASWVKKKRFMSLEEWFVEPRDDDAGRDFYTLLQAGFYRAYELRGIQLSKHNVLVYRRLTQAAGGDSTTAYMVYRPPPSMDPRRGPRALVAAQSGMAPQDRAAAIEEDDIMEDLDVVHGLWDDYDSDDSDSDSDYGVSILAPPPRAHDAEAGAFSPRQSLKAFSKKKLLILDLNGVLEDINTDNHNCMMAVGKVQGKLVFRRPYCDEFLDFCAQNFEDMSKCTVTMHKTLENRDKPLVLKEMRKLWQKEDPDLPWEEGDYSPSNTLLVDDSPYKALRNPGPVETFACICNT</sequence>
<keyword evidence="1" id="KW-0811">Translocation</keyword>
<feature type="domain" description="FCP1 homology" evidence="3">
    <location>
        <begin position="318"/>
        <end position="447"/>
    </location>
</feature>
<name>A0A3L6SU85_PANMI</name>
<dbReference type="InterPro" id="IPR023214">
    <property type="entry name" value="HAD_sf"/>
</dbReference>
<dbReference type="InterPro" id="IPR004274">
    <property type="entry name" value="FCP1_dom"/>
</dbReference>
<gene>
    <name evidence="4" type="ORF">C2845_PM05G04620</name>
</gene>
<proteinExistence type="inferred from homology"/>
<dbReference type="PROSITE" id="PS50969">
    <property type="entry name" value="FCP1"/>
    <property type="match status" value="1"/>
</dbReference>
<keyword evidence="1" id="KW-0653">Protein transport</keyword>
<feature type="compositionally biased region" description="Low complexity" evidence="2">
    <location>
        <begin position="66"/>
        <end position="80"/>
    </location>
</feature>
<dbReference type="Gene3D" id="3.40.50.1000">
    <property type="entry name" value="HAD superfamily/HAD-like"/>
    <property type="match status" value="2"/>
</dbReference>
<dbReference type="STRING" id="4540.A0A3L6SU85"/>
<organism evidence="4 5">
    <name type="scientific">Panicum miliaceum</name>
    <name type="common">Proso millet</name>
    <name type="synonym">Broomcorn millet</name>
    <dbReference type="NCBI Taxonomy" id="4540"/>
    <lineage>
        <taxon>Eukaryota</taxon>
        <taxon>Viridiplantae</taxon>
        <taxon>Streptophyta</taxon>
        <taxon>Embryophyta</taxon>
        <taxon>Tracheophyta</taxon>
        <taxon>Spermatophyta</taxon>
        <taxon>Magnoliopsida</taxon>
        <taxon>Liliopsida</taxon>
        <taxon>Poales</taxon>
        <taxon>Poaceae</taxon>
        <taxon>PACMAD clade</taxon>
        <taxon>Panicoideae</taxon>
        <taxon>Panicodae</taxon>
        <taxon>Paniceae</taxon>
        <taxon>Panicinae</taxon>
        <taxon>Panicum</taxon>
        <taxon>Panicum sect. Panicum</taxon>
    </lineage>
</organism>
<dbReference type="SMART" id="SM00577">
    <property type="entry name" value="CPDc"/>
    <property type="match status" value="1"/>
</dbReference>
<comment type="subunit">
    <text evidence="1">Component of the TIM23 complex.</text>
</comment>
<evidence type="ECO:0000313" key="4">
    <source>
        <dbReference type="EMBL" id="RLN27929.1"/>
    </source>
</evidence>
<comment type="similarity">
    <text evidence="1">Belongs to the TIM50 family.</text>
</comment>
<evidence type="ECO:0000259" key="3">
    <source>
        <dbReference type="PROSITE" id="PS50969"/>
    </source>
</evidence>
<dbReference type="Pfam" id="PF03031">
    <property type="entry name" value="NIF"/>
    <property type="match status" value="1"/>
</dbReference>
<keyword evidence="1" id="KW-0496">Mitochondrion</keyword>
<dbReference type="OrthoDB" id="1711508at2759"/>
<feature type="compositionally biased region" description="Basic and acidic residues" evidence="2">
    <location>
        <begin position="9"/>
        <end position="26"/>
    </location>
</feature>
<comment type="caution">
    <text evidence="4">The sequence shown here is derived from an EMBL/GenBank/DDBJ whole genome shotgun (WGS) entry which is preliminary data.</text>
</comment>
<dbReference type="GO" id="GO:0015031">
    <property type="term" value="P:protein transport"/>
    <property type="evidence" value="ECO:0007669"/>
    <property type="project" value="UniProtKB-KW"/>
</dbReference>
<evidence type="ECO:0000256" key="2">
    <source>
        <dbReference type="SAM" id="MobiDB-lite"/>
    </source>
</evidence>